<dbReference type="CDD" id="cd00291">
    <property type="entry name" value="SirA_YedF_YeeD"/>
    <property type="match status" value="1"/>
</dbReference>
<organism evidence="2 3">
    <name type="scientific">Paracoccus thiocyanatus</name>
    <dbReference type="NCBI Taxonomy" id="34006"/>
    <lineage>
        <taxon>Bacteria</taxon>
        <taxon>Pseudomonadati</taxon>
        <taxon>Pseudomonadota</taxon>
        <taxon>Alphaproteobacteria</taxon>
        <taxon>Rhodobacterales</taxon>
        <taxon>Paracoccaceae</taxon>
        <taxon>Paracoccus</taxon>
    </lineage>
</organism>
<dbReference type="AlphaFoldDB" id="A0A3D8P711"/>
<accession>A0A3D8P711</accession>
<feature type="domain" description="UPF0033" evidence="1">
    <location>
        <begin position="12"/>
        <end position="71"/>
    </location>
</feature>
<keyword evidence="2" id="KW-0808">Transferase</keyword>
<dbReference type="GO" id="GO:0016740">
    <property type="term" value="F:transferase activity"/>
    <property type="evidence" value="ECO:0007669"/>
    <property type="project" value="UniProtKB-KW"/>
</dbReference>
<dbReference type="RefSeq" id="WP_062563029.1">
    <property type="nucleotide sequence ID" value="NZ_QFCQ01000175.1"/>
</dbReference>
<protein>
    <submittedName>
        <fullName evidence="2">Sulfurtransferase TusA family protein</fullName>
    </submittedName>
</protein>
<sequence length="77" mass="8928">MTQDEQLWNAADLGCGELVVLLRIRLRKMPGQVLRVVATDPGAPEDIPAWCRMTRCELLRHDPATHSFWIRSRDDWN</sequence>
<proteinExistence type="predicted"/>
<dbReference type="Proteomes" id="UP000256679">
    <property type="component" value="Unassembled WGS sequence"/>
</dbReference>
<dbReference type="SUPFAM" id="SSF64307">
    <property type="entry name" value="SirA-like"/>
    <property type="match status" value="1"/>
</dbReference>
<evidence type="ECO:0000313" key="3">
    <source>
        <dbReference type="Proteomes" id="UP000256679"/>
    </source>
</evidence>
<dbReference type="Gene3D" id="3.30.110.40">
    <property type="entry name" value="TusA-like domain"/>
    <property type="match status" value="1"/>
</dbReference>
<comment type="caution">
    <text evidence="2">The sequence shown here is derived from an EMBL/GenBank/DDBJ whole genome shotgun (WGS) entry which is preliminary data.</text>
</comment>
<evidence type="ECO:0000313" key="2">
    <source>
        <dbReference type="EMBL" id="RDW11834.1"/>
    </source>
</evidence>
<dbReference type="EMBL" id="QFCQ01000175">
    <property type="protein sequence ID" value="RDW11834.1"/>
    <property type="molecule type" value="Genomic_DNA"/>
</dbReference>
<dbReference type="InterPro" id="IPR001455">
    <property type="entry name" value="TusA-like"/>
</dbReference>
<gene>
    <name evidence="2" type="ORF">DIE28_17120</name>
</gene>
<evidence type="ECO:0000259" key="1">
    <source>
        <dbReference type="Pfam" id="PF01206"/>
    </source>
</evidence>
<keyword evidence="3" id="KW-1185">Reference proteome</keyword>
<dbReference type="Pfam" id="PF01206">
    <property type="entry name" value="TusA"/>
    <property type="match status" value="1"/>
</dbReference>
<reference evidence="2 3" key="1">
    <citation type="submission" date="2018-05" db="EMBL/GenBank/DDBJ databases">
        <title>Whole genome sequencing of Paracoccus thiocyanatus SST.</title>
        <authorList>
            <person name="Ghosh W."/>
            <person name="Rameez M.J."/>
            <person name="Roy C."/>
        </authorList>
    </citation>
    <scope>NUCLEOTIDE SEQUENCE [LARGE SCALE GENOMIC DNA]</scope>
    <source>
        <strain evidence="2 3">SST</strain>
    </source>
</reference>
<name>A0A3D8P711_9RHOB</name>
<dbReference type="InterPro" id="IPR036868">
    <property type="entry name" value="TusA-like_sf"/>
</dbReference>